<keyword evidence="5" id="KW-0159">Chromosome partition</keyword>
<evidence type="ECO:0000256" key="3">
    <source>
        <dbReference type="ARBA" id="ARBA00022618"/>
    </source>
</evidence>
<evidence type="ECO:0000256" key="6">
    <source>
        <dbReference type="ARBA" id="ARBA00023242"/>
    </source>
</evidence>
<dbReference type="SUPFAM" id="SSF48452">
    <property type="entry name" value="TPR-like"/>
    <property type="match status" value="1"/>
</dbReference>
<dbReference type="InterPro" id="IPR011990">
    <property type="entry name" value="TPR-like_helical_dom_sf"/>
</dbReference>
<dbReference type="GO" id="GO:0007064">
    <property type="term" value="P:mitotic sister chromatid cohesion"/>
    <property type="evidence" value="ECO:0007669"/>
    <property type="project" value="InterPro"/>
</dbReference>
<evidence type="ECO:0000256" key="4">
    <source>
        <dbReference type="ARBA" id="ARBA00022776"/>
    </source>
</evidence>
<dbReference type="AlphaFoldDB" id="A0A7S1PJQ4"/>
<evidence type="ECO:0000256" key="2">
    <source>
        <dbReference type="ARBA" id="ARBA00008585"/>
    </source>
</evidence>
<dbReference type="GO" id="GO:0051301">
    <property type="term" value="P:cell division"/>
    <property type="evidence" value="ECO:0007669"/>
    <property type="project" value="UniProtKB-KW"/>
</dbReference>
<gene>
    <name evidence="8" type="ORF">PCOS0759_LOCUS6992</name>
</gene>
<proteinExistence type="inferred from homology"/>
<organism evidence="8">
    <name type="scientific">Percolomonas cosmopolitus</name>
    <dbReference type="NCBI Taxonomy" id="63605"/>
    <lineage>
        <taxon>Eukaryota</taxon>
        <taxon>Discoba</taxon>
        <taxon>Heterolobosea</taxon>
        <taxon>Tetramitia</taxon>
        <taxon>Eutetramitia</taxon>
        <taxon>Percolomonadidae</taxon>
        <taxon>Percolomonas</taxon>
    </lineage>
</organism>
<comment type="subcellular location">
    <subcellularLocation>
        <location evidence="1">Nucleus</location>
    </subcellularLocation>
</comment>
<dbReference type="InterPro" id="IPR019440">
    <property type="entry name" value="MAU2"/>
</dbReference>
<keyword evidence="3" id="KW-0132">Cell division</keyword>
<dbReference type="Pfam" id="PF10345">
    <property type="entry name" value="Cohesin_load"/>
    <property type="match status" value="1"/>
</dbReference>
<name>A0A7S1PJQ4_9EUKA</name>
<sequence>MNTSQESSLSPPFLIWSLAEELLSLSRPIEAISLLQTLLSSISLLKQPMIEIKTRVRLGDLMTRYGADWDAAEAVLMKAKLMLDEMNFAEIQKHTDFLQIKLQLLQSLISLYEYKGAFQEAKKMLRYAINFVTEEDEKLKEQQKRHSNTTPAKEQPKTNSLLIKYNDAFRFNLVKVLFHLSEFHEASQTLQYFDDQSPRILQVLAQITRLHLMMSQISHERERIARFSNEVWDQMVGMLPENQIEPDEMSDEPTKHIVFWKQNFALLQQFCRFWLLNALFWTGACNWYPPAQHESSTGSISDLTDISDPSSFTAFTSFTEFKKYFALITSLTKQHKDLPQRNMVDEFLSAQDLRLFELLLEVLHLRTSQLKKMKELKQTLQSSQNTIDKLMDRLRQQFDLKGYQMDPKTESRMHLFLSLKILLEYNNCLYNLYRGHLSSCAEGIASLMDILENYPVLFSTYMHDVHILTGLYFVQVGDVDHAIEHFELVRKGCALTDRYTAAWATVFHMVALLNTSSSGDLKDMTPDIRHQLFSILDRTERDELYTIDTLQTVILIIKGCLYYSTGAVDDANQYLRRANELVRTSKNDETRCHIDLMLGKSFNALDNAHQTSRFVKHSMQLAARGRALYILQLGNAEHSEMTDINIGKWKESTFKQIHSYLQEERVKAVQHEAKLVNWFPHKSGAYFAAREHELVKSKE</sequence>
<protein>
    <submittedName>
        <fullName evidence="8">Uncharacterized protein</fullName>
    </submittedName>
</protein>
<evidence type="ECO:0000256" key="1">
    <source>
        <dbReference type="ARBA" id="ARBA00004123"/>
    </source>
</evidence>
<comment type="similarity">
    <text evidence="2">Belongs to the SCC4/mau-2 family.</text>
</comment>
<keyword evidence="4" id="KW-0498">Mitosis</keyword>
<dbReference type="GO" id="GO:0005634">
    <property type="term" value="C:nucleus"/>
    <property type="evidence" value="ECO:0007669"/>
    <property type="project" value="UniProtKB-SubCell"/>
</dbReference>
<keyword evidence="6" id="KW-0539">Nucleus</keyword>
<reference evidence="8" key="1">
    <citation type="submission" date="2021-01" db="EMBL/GenBank/DDBJ databases">
        <authorList>
            <person name="Corre E."/>
            <person name="Pelletier E."/>
            <person name="Niang G."/>
            <person name="Scheremetjew M."/>
            <person name="Finn R."/>
            <person name="Kale V."/>
            <person name="Holt S."/>
            <person name="Cochrane G."/>
            <person name="Meng A."/>
            <person name="Brown T."/>
            <person name="Cohen L."/>
        </authorList>
    </citation>
    <scope>NUCLEOTIDE SEQUENCE</scope>
    <source>
        <strain evidence="8">WS</strain>
    </source>
</reference>
<evidence type="ECO:0000313" key="8">
    <source>
        <dbReference type="EMBL" id="CAD9083738.1"/>
    </source>
</evidence>
<evidence type="ECO:0000256" key="5">
    <source>
        <dbReference type="ARBA" id="ARBA00022829"/>
    </source>
</evidence>
<dbReference type="EMBL" id="HBGD01008503">
    <property type="protein sequence ID" value="CAD9083738.1"/>
    <property type="molecule type" value="Transcribed_RNA"/>
</dbReference>
<evidence type="ECO:0000256" key="7">
    <source>
        <dbReference type="ARBA" id="ARBA00023306"/>
    </source>
</evidence>
<dbReference type="PANTHER" id="PTHR21394">
    <property type="entry name" value="MAU2 CHROMATID COHESION FACTOR HOMOLOG"/>
    <property type="match status" value="1"/>
</dbReference>
<keyword evidence="7" id="KW-0131">Cell cycle</keyword>
<accession>A0A7S1PJQ4</accession>
<dbReference type="GO" id="GO:0007059">
    <property type="term" value="P:chromosome segregation"/>
    <property type="evidence" value="ECO:0007669"/>
    <property type="project" value="UniProtKB-KW"/>
</dbReference>